<keyword evidence="4" id="KW-0515">Mutator protein</keyword>
<dbReference type="EMBL" id="JBHUFL010000001">
    <property type="protein sequence ID" value="MFD1833713.1"/>
    <property type="molecule type" value="Genomic_DNA"/>
</dbReference>
<comment type="subcellular location">
    <subcellularLocation>
        <location evidence="4">Cytoplasm</location>
    </subcellularLocation>
</comment>
<keyword evidence="4" id="KW-0479">Metal-binding</keyword>
<feature type="binding site" evidence="4">
    <location>
        <position position="37"/>
    </location>
    <ligand>
        <name>Mg(2+)</name>
        <dbReference type="ChEBI" id="CHEBI:18420"/>
    </ligand>
</feature>
<keyword evidence="4" id="KW-0239">DNA-directed DNA polymerase</keyword>
<keyword evidence="4" id="KW-0227">DNA damage</keyword>
<dbReference type="InterPro" id="IPR043502">
    <property type="entry name" value="DNA/RNA_pol_sf"/>
</dbReference>
<evidence type="ECO:0000313" key="7">
    <source>
        <dbReference type="EMBL" id="MFD1833713.1"/>
    </source>
</evidence>
<gene>
    <name evidence="4 7" type="primary">dinB</name>
    <name evidence="7" type="ORF">ACFSDA_01375</name>
</gene>
<dbReference type="PANTHER" id="PTHR11076">
    <property type="entry name" value="DNA REPAIR POLYMERASE UMUC / TRANSFERASE FAMILY MEMBER"/>
    <property type="match status" value="1"/>
</dbReference>
<keyword evidence="4 7" id="KW-0808">Transferase</keyword>
<dbReference type="SUPFAM" id="SSF56672">
    <property type="entry name" value="DNA/RNA polymerases"/>
    <property type="match status" value="1"/>
</dbReference>
<evidence type="ECO:0000256" key="4">
    <source>
        <dbReference type="HAMAP-Rule" id="MF_01113"/>
    </source>
</evidence>
<keyword evidence="4" id="KW-0234">DNA repair</keyword>
<evidence type="ECO:0000256" key="3">
    <source>
        <dbReference type="ARBA" id="ARBA00049244"/>
    </source>
</evidence>
<keyword evidence="4 7" id="KW-0548">Nucleotidyltransferase</keyword>
<sequence>MSAQHGEVTPGRAHEPERPERSESPEPLEQPGILHLDMDAFFASVEVRDAPELAGLPVVVGGDGRRGVVAAASYPARERGIRSAMPMATARRLAPDLVIVPPRIGVYREISAQVMGILGDVVADVEQISVDEAFLDVRPARRLFGPPERIGALLRERIRSELGLPSSVGGSVSRAVAKIASARAKPDGMLIVPAARTAEFLAPLPVSVISGVGPRAVQGLERLGVRTIGQLRELPPAALSRVLGPQAPHVARLADGTDRTGLGRRVRDRSLGTERTWDEDLVDPVDIRRRITVMADEVARQLRAGGFVARTVTLKLRGPDGTTLTRSSTLAQPTSSGERLREHVVALWERERAGMPRVRLAGVRASHLEPAGTAGRQAELVGRTTGWTDLEAAMDRARDRFGSGSLSRGSTLPGAAPAPTPPPPGPDESPNALEFP</sequence>
<dbReference type="NCBIfam" id="NF002677">
    <property type="entry name" value="PRK02406.1"/>
    <property type="match status" value="1"/>
</dbReference>
<keyword evidence="4" id="KW-0235">DNA replication</keyword>
<organism evidence="7 8">
    <name type="scientific">Brachybacterium rhamnosum</name>
    <dbReference type="NCBI Taxonomy" id="173361"/>
    <lineage>
        <taxon>Bacteria</taxon>
        <taxon>Bacillati</taxon>
        <taxon>Actinomycetota</taxon>
        <taxon>Actinomycetes</taxon>
        <taxon>Micrococcales</taxon>
        <taxon>Dermabacteraceae</taxon>
        <taxon>Brachybacterium</taxon>
    </lineage>
</organism>
<feature type="binding site" evidence="4">
    <location>
        <position position="131"/>
    </location>
    <ligand>
        <name>Mg(2+)</name>
        <dbReference type="ChEBI" id="CHEBI:18420"/>
    </ligand>
</feature>
<dbReference type="RefSeq" id="WP_137771229.1">
    <property type="nucleotide sequence ID" value="NZ_BAAAIS010000001.1"/>
</dbReference>
<feature type="region of interest" description="Disordered" evidence="5">
    <location>
        <begin position="399"/>
        <end position="436"/>
    </location>
</feature>
<evidence type="ECO:0000313" key="8">
    <source>
        <dbReference type="Proteomes" id="UP001597280"/>
    </source>
</evidence>
<dbReference type="CDD" id="cd03586">
    <property type="entry name" value="PolY_Pol_IV_kappa"/>
    <property type="match status" value="1"/>
</dbReference>
<proteinExistence type="inferred from homology"/>
<dbReference type="InterPro" id="IPR022880">
    <property type="entry name" value="DNApol_IV"/>
</dbReference>
<dbReference type="PROSITE" id="PS50173">
    <property type="entry name" value="UMUC"/>
    <property type="match status" value="1"/>
</dbReference>
<dbReference type="Gene3D" id="1.10.150.20">
    <property type="entry name" value="5' to 3' exonuclease, C-terminal subdomain"/>
    <property type="match status" value="1"/>
</dbReference>
<comment type="similarity">
    <text evidence="1 4">Belongs to the DNA polymerase type-Y family.</text>
</comment>
<dbReference type="Gene3D" id="3.40.1170.60">
    <property type="match status" value="1"/>
</dbReference>
<dbReference type="InterPro" id="IPR017961">
    <property type="entry name" value="DNA_pol_Y-fam_little_finger"/>
</dbReference>
<dbReference type="InterPro" id="IPR050116">
    <property type="entry name" value="DNA_polymerase-Y"/>
</dbReference>
<dbReference type="InterPro" id="IPR001126">
    <property type="entry name" value="UmuC"/>
</dbReference>
<dbReference type="Pfam" id="PF00817">
    <property type="entry name" value="IMS"/>
    <property type="match status" value="1"/>
</dbReference>
<comment type="caution">
    <text evidence="7">The sequence shown here is derived from an EMBL/GenBank/DDBJ whole genome shotgun (WGS) entry which is preliminary data.</text>
</comment>
<comment type="cofactor">
    <cofactor evidence="4">
        <name>Mg(2+)</name>
        <dbReference type="ChEBI" id="CHEBI:18420"/>
    </cofactor>
    <text evidence="4">Binds 2 magnesium ions per subunit.</text>
</comment>
<comment type="catalytic activity">
    <reaction evidence="3 4">
        <text>DNA(n) + a 2'-deoxyribonucleoside 5'-triphosphate = DNA(n+1) + diphosphate</text>
        <dbReference type="Rhea" id="RHEA:22508"/>
        <dbReference type="Rhea" id="RHEA-COMP:17339"/>
        <dbReference type="Rhea" id="RHEA-COMP:17340"/>
        <dbReference type="ChEBI" id="CHEBI:33019"/>
        <dbReference type="ChEBI" id="CHEBI:61560"/>
        <dbReference type="ChEBI" id="CHEBI:173112"/>
        <dbReference type="EC" id="2.7.7.7"/>
    </reaction>
</comment>
<feature type="active site" evidence="4">
    <location>
        <position position="132"/>
    </location>
</feature>
<feature type="compositionally biased region" description="Pro residues" evidence="5">
    <location>
        <begin position="416"/>
        <end position="427"/>
    </location>
</feature>
<comment type="function">
    <text evidence="2 4">Poorly processive, error-prone DNA polymerase involved in untargeted mutagenesis. Copies undamaged DNA at stalled replication forks, which arise in vivo from mismatched or misaligned primer ends. These misaligned primers can be extended by PolIV. Exhibits no 3'-5' exonuclease (proofreading) activity. May be involved in translesional synthesis, in conjunction with the beta clamp from PolIII.</text>
</comment>
<dbReference type="EC" id="2.7.7.7" evidence="4"/>
<dbReference type="Pfam" id="PF11799">
    <property type="entry name" value="IMS_C"/>
    <property type="match status" value="1"/>
</dbReference>
<dbReference type="InterPro" id="IPR036775">
    <property type="entry name" value="DNA_pol_Y-fam_lit_finger_sf"/>
</dbReference>
<keyword evidence="4" id="KW-0460">Magnesium</keyword>
<name>A0ABW4PSJ9_9MICO</name>
<dbReference type="Proteomes" id="UP001597280">
    <property type="component" value="Unassembled WGS sequence"/>
</dbReference>
<evidence type="ECO:0000256" key="2">
    <source>
        <dbReference type="ARBA" id="ARBA00025589"/>
    </source>
</evidence>
<protein>
    <recommendedName>
        <fullName evidence="4">DNA polymerase IV</fullName>
        <shortName evidence="4">Pol IV</shortName>
        <ecNumber evidence="4">2.7.7.7</ecNumber>
    </recommendedName>
</protein>
<dbReference type="PANTHER" id="PTHR11076:SF33">
    <property type="entry name" value="DNA POLYMERASE KAPPA"/>
    <property type="match status" value="1"/>
</dbReference>
<keyword evidence="4" id="KW-0963">Cytoplasm</keyword>
<dbReference type="Gene3D" id="3.30.70.270">
    <property type="match status" value="1"/>
</dbReference>
<feature type="region of interest" description="Disordered" evidence="5">
    <location>
        <begin position="1"/>
        <end position="30"/>
    </location>
</feature>
<dbReference type="SUPFAM" id="SSF100879">
    <property type="entry name" value="Lesion bypass DNA polymerase (Y-family), little finger domain"/>
    <property type="match status" value="1"/>
</dbReference>
<feature type="domain" description="UmuC" evidence="6">
    <location>
        <begin position="33"/>
        <end position="213"/>
    </location>
</feature>
<dbReference type="HAMAP" id="MF_01113">
    <property type="entry name" value="DNApol_IV"/>
    <property type="match status" value="1"/>
</dbReference>
<feature type="compositionally biased region" description="Basic and acidic residues" evidence="5">
    <location>
        <begin position="12"/>
        <end position="24"/>
    </location>
</feature>
<accession>A0ABW4PSJ9</accession>
<keyword evidence="4" id="KW-0238">DNA-binding</keyword>
<dbReference type="InterPro" id="IPR043128">
    <property type="entry name" value="Rev_trsase/Diguanyl_cyclase"/>
</dbReference>
<dbReference type="GO" id="GO:0003887">
    <property type="term" value="F:DNA-directed DNA polymerase activity"/>
    <property type="evidence" value="ECO:0007669"/>
    <property type="project" value="UniProtKB-EC"/>
</dbReference>
<feature type="site" description="Substrate discrimination" evidence="4">
    <location>
        <position position="42"/>
    </location>
</feature>
<reference evidence="8" key="1">
    <citation type="journal article" date="2019" name="Int. J. Syst. Evol. Microbiol.">
        <title>The Global Catalogue of Microorganisms (GCM) 10K type strain sequencing project: providing services to taxonomists for standard genome sequencing and annotation.</title>
        <authorList>
            <consortium name="The Broad Institute Genomics Platform"/>
            <consortium name="The Broad Institute Genome Sequencing Center for Infectious Disease"/>
            <person name="Wu L."/>
            <person name="Ma J."/>
        </authorList>
    </citation>
    <scope>NUCLEOTIDE SEQUENCE [LARGE SCALE GENOMIC DNA]</scope>
    <source>
        <strain evidence="8">JCM 11650</strain>
    </source>
</reference>
<keyword evidence="8" id="KW-1185">Reference proteome</keyword>
<evidence type="ECO:0000259" key="6">
    <source>
        <dbReference type="PROSITE" id="PS50173"/>
    </source>
</evidence>
<dbReference type="Gene3D" id="3.30.1490.100">
    <property type="entry name" value="DNA polymerase, Y-family, little finger domain"/>
    <property type="match status" value="1"/>
</dbReference>
<comment type="subunit">
    <text evidence="4">Monomer.</text>
</comment>
<evidence type="ECO:0000256" key="1">
    <source>
        <dbReference type="ARBA" id="ARBA00010945"/>
    </source>
</evidence>
<evidence type="ECO:0000256" key="5">
    <source>
        <dbReference type="SAM" id="MobiDB-lite"/>
    </source>
</evidence>